<dbReference type="PROSITE" id="PS51257">
    <property type="entry name" value="PROKAR_LIPOPROTEIN"/>
    <property type="match status" value="1"/>
</dbReference>
<evidence type="ECO:0000313" key="3">
    <source>
        <dbReference type="EMBL" id="MCK8143383.1"/>
    </source>
</evidence>
<dbReference type="AlphaFoldDB" id="A0A9X1XXD3"/>
<gene>
    <name evidence="2" type="ORF">MW871_15630</name>
    <name evidence="3" type="ORF">MW871_15940</name>
</gene>
<proteinExistence type="predicted"/>
<evidence type="ECO:0000313" key="2">
    <source>
        <dbReference type="EMBL" id="MCK8143321.1"/>
    </source>
</evidence>
<dbReference type="Proteomes" id="UP001139260">
    <property type="component" value="Unassembled WGS sequence"/>
</dbReference>
<keyword evidence="4" id="KW-1185">Reference proteome</keyword>
<dbReference type="InterPro" id="IPR018756">
    <property type="entry name" value="DUF2314"/>
</dbReference>
<dbReference type="EMBL" id="JALNUB010000017">
    <property type="protein sequence ID" value="MCK8143321.1"/>
    <property type="molecule type" value="Genomic_DNA"/>
</dbReference>
<organism evidence="3 4">
    <name type="scientific">Flavobacterium pygoscelis</name>
    <dbReference type="NCBI Taxonomy" id="2893176"/>
    <lineage>
        <taxon>Bacteria</taxon>
        <taxon>Pseudomonadati</taxon>
        <taxon>Bacteroidota</taxon>
        <taxon>Flavobacteriia</taxon>
        <taxon>Flavobacteriales</taxon>
        <taxon>Flavobacteriaceae</taxon>
        <taxon>Flavobacterium</taxon>
    </lineage>
</organism>
<name>A0A9X1XXD3_9FLAO</name>
<dbReference type="Pfam" id="PF10077">
    <property type="entry name" value="DUF2314"/>
    <property type="match status" value="1"/>
</dbReference>
<feature type="domain" description="DUF2314" evidence="1">
    <location>
        <begin position="40"/>
        <end position="163"/>
    </location>
</feature>
<reference evidence="3" key="1">
    <citation type="submission" date="2022-04" db="EMBL/GenBank/DDBJ databases">
        <title>Flavobacterium pygoscelis sp. nov. isolated from Chinstrap chick (Pygoscelis antarcticus).</title>
        <authorList>
            <person name="Irgang R."/>
            <person name="Poblete-Morales M."/>
            <person name="Avendano-Herrera R."/>
        </authorList>
    </citation>
    <scope>NUCLEOTIDE SEQUENCE</scope>
    <source>
        <strain evidence="3">I-SCBP12n</strain>
    </source>
</reference>
<dbReference type="RefSeq" id="WP_248429336.1">
    <property type="nucleotide sequence ID" value="NZ_JALNUB010000017.1"/>
</dbReference>
<dbReference type="EMBL" id="JALNUB010000022">
    <property type="protein sequence ID" value="MCK8143383.1"/>
    <property type="molecule type" value="Genomic_DNA"/>
</dbReference>
<protein>
    <submittedName>
        <fullName evidence="3">DUF2314 domain-containing protein</fullName>
    </submittedName>
</protein>
<comment type="caution">
    <text evidence="3">The sequence shown here is derived from an EMBL/GenBank/DDBJ whole genome shotgun (WGS) entry which is preliminary data.</text>
</comment>
<sequence>MKKILSIIVILIFALSCNNIQKGKLERENEPDIIGVESDDSEMNLATEKAKLNIENFDSALKSNNPKFLNFSVKKPYKTENGNEHIWISDVVLKGDKYLGVVGNTPEYTSEIKLGDSVLVEKSEISDWMYIEENKLRGGYTIRALRNKMSKSEKKEFDNENGMIIEDEK</sequence>
<accession>A0A9X1XXD3</accession>
<evidence type="ECO:0000313" key="4">
    <source>
        <dbReference type="Proteomes" id="UP001139260"/>
    </source>
</evidence>
<evidence type="ECO:0000259" key="1">
    <source>
        <dbReference type="Pfam" id="PF10077"/>
    </source>
</evidence>